<reference evidence="2 3" key="1">
    <citation type="journal article" date="2018" name="Sci. Rep.">
        <title>Genomic signatures of local adaptation to the degree of environmental predictability in rotifers.</title>
        <authorList>
            <person name="Franch-Gras L."/>
            <person name="Hahn C."/>
            <person name="Garcia-Roger E.M."/>
            <person name="Carmona M.J."/>
            <person name="Serra M."/>
            <person name="Gomez A."/>
        </authorList>
    </citation>
    <scope>NUCLEOTIDE SEQUENCE [LARGE SCALE GENOMIC DNA]</scope>
    <source>
        <strain evidence="2">HYR1</strain>
    </source>
</reference>
<comment type="caution">
    <text evidence="2">The sequence shown here is derived from an EMBL/GenBank/DDBJ whole genome shotgun (WGS) entry which is preliminary data.</text>
</comment>
<dbReference type="OrthoDB" id="10363084at2759"/>
<proteinExistence type="predicted"/>
<feature type="signal peptide" evidence="1">
    <location>
        <begin position="1"/>
        <end position="21"/>
    </location>
</feature>
<dbReference type="EMBL" id="REGN01000097">
    <property type="protein sequence ID" value="RNA44495.1"/>
    <property type="molecule type" value="Genomic_DNA"/>
</dbReference>
<keyword evidence="1" id="KW-0732">Signal</keyword>
<organism evidence="2 3">
    <name type="scientific">Brachionus plicatilis</name>
    <name type="common">Marine rotifer</name>
    <name type="synonym">Brachionus muelleri</name>
    <dbReference type="NCBI Taxonomy" id="10195"/>
    <lineage>
        <taxon>Eukaryota</taxon>
        <taxon>Metazoa</taxon>
        <taxon>Spiralia</taxon>
        <taxon>Gnathifera</taxon>
        <taxon>Rotifera</taxon>
        <taxon>Eurotatoria</taxon>
        <taxon>Monogononta</taxon>
        <taxon>Pseudotrocha</taxon>
        <taxon>Ploima</taxon>
        <taxon>Brachionidae</taxon>
        <taxon>Brachionus</taxon>
    </lineage>
</organism>
<feature type="chain" id="PRO_5018193563" evidence="1">
    <location>
        <begin position="22"/>
        <end position="84"/>
    </location>
</feature>
<name>A0A3M7T957_BRAPC</name>
<dbReference type="Proteomes" id="UP000276133">
    <property type="component" value="Unassembled WGS sequence"/>
</dbReference>
<protein>
    <submittedName>
        <fullName evidence="2">Uncharacterized protein</fullName>
    </submittedName>
</protein>
<gene>
    <name evidence="2" type="ORF">BpHYR1_019884</name>
</gene>
<sequence length="84" mass="9803">MKYWIFLALVLLILTSDLTVGYHHPECGESPAIKYKTLAARIGWEWLELIKFMRNETPKEYDLLLNSVKQFADCITMSNIPLKK</sequence>
<evidence type="ECO:0000313" key="2">
    <source>
        <dbReference type="EMBL" id="RNA44495.1"/>
    </source>
</evidence>
<evidence type="ECO:0000313" key="3">
    <source>
        <dbReference type="Proteomes" id="UP000276133"/>
    </source>
</evidence>
<accession>A0A3M7T957</accession>
<keyword evidence="3" id="KW-1185">Reference proteome</keyword>
<evidence type="ECO:0000256" key="1">
    <source>
        <dbReference type="SAM" id="SignalP"/>
    </source>
</evidence>
<dbReference type="AlphaFoldDB" id="A0A3M7T957"/>